<feature type="compositionally biased region" description="Basic residues" evidence="9">
    <location>
        <begin position="568"/>
        <end position="577"/>
    </location>
</feature>
<keyword evidence="6 8" id="KW-0810">Translation regulation</keyword>
<keyword evidence="5" id="KW-0677">Repeat</keyword>
<reference evidence="11 12" key="1">
    <citation type="journal article" date="2024" name="Nat. Commun.">
        <title>Phylogenomics reveals the evolutionary origins of lichenization in chlorophyte algae.</title>
        <authorList>
            <person name="Puginier C."/>
            <person name="Libourel C."/>
            <person name="Otte J."/>
            <person name="Skaloud P."/>
            <person name="Haon M."/>
            <person name="Grisel S."/>
            <person name="Petersen M."/>
            <person name="Berrin J.G."/>
            <person name="Delaux P.M."/>
            <person name="Dal Grande F."/>
            <person name="Keller J."/>
        </authorList>
    </citation>
    <scope>NUCLEOTIDE SEQUENCE [LARGE SCALE GENOMIC DNA]</scope>
    <source>
        <strain evidence="11 12">SAG 216-7</strain>
    </source>
</reference>
<comment type="similarity">
    <text evidence="1 8">Belongs to the WD repeat EIF2A family.</text>
</comment>
<evidence type="ECO:0000313" key="11">
    <source>
        <dbReference type="EMBL" id="KAK9918766.1"/>
    </source>
</evidence>
<evidence type="ECO:0000256" key="9">
    <source>
        <dbReference type="SAM" id="MobiDB-lite"/>
    </source>
</evidence>
<dbReference type="Pfam" id="PF08662">
    <property type="entry name" value="eIF2A"/>
    <property type="match status" value="1"/>
</dbReference>
<feature type="domain" description="Translation initiation factor beta propellor-like" evidence="10">
    <location>
        <begin position="228"/>
        <end position="422"/>
    </location>
</feature>
<evidence type="ECO:0000256" key="8">
    <source>
        <dbReference type="PIRNR" id="PIRNR017222"/>
    </source>
</evidence>
<proteinExistence type="inferred from homology"/>
<evidence type="ECO:0000256" key="5">
    <source>
        <dbReference type="ARBA" id="ARBA00022737"/>
    </source>
</evidence>
<dbReference type="InterPro" id="IPR013979">
    <property type="entry name" value="TIF_beta_prop-like"/>
</dbReference>
<dbReference type="Gene3D" id="2.130.10.10">
    <property type="entry name" value="YVTN repeat-like/Quinoprotein amine dehydrogenase"/>
    <property type="match status" value="2"/>
</dbReference>
<comment type="caution">
    <text evidence="11">The sequence shown here is derived from an EMBL/GenBank/DDBJ whole genome shotgun (WGS) entry which is preliminary data.</text>
</comment>
<evidence type="ECO:0000256" key="1">
    <source>
        <dbReference type="ARBA" id="ARBA00009573"/>
    </source>
</evidence>
<dbReference type="Proteomes" id="UP001491310">
    <property type="component" value="Unassembled WGS sequence"/>
</dbReference>
<keyword evidence="3 8" id="KW-0396">Initiation factor</keyword>
<keyword evidence="4" id="KW-0853">WD repeat</keyword>
<feature type="region of interest" description="Disordered" evidence="9">
    <location>
        <begin position="427"/>
        <end position="581"/>
    </location>
</feature>
<gene>
    <name evidence="11" type="ORF">WJX75_006714</name>
</gene>
<keyword evidence="7 8" id="KW-0648">Protein biosynthesis</keyword>
<evidence type="ECO:0000256" key="6">
    <source>
        <dbReference type="ARBA" id="ARBA00022845"/>
    </source>
</evidence>
<keyword evidence="12" id="KW-1185">Reference proteome</keyword>
<evidence type="ECO:0000256" key="4">
    <source>
        <dbReference type="ARBA" id="ARBA00022574"/>
    </source>
</evidence>
<dbReference type="PANTHER" id="PTHR13227:SF0">
    <property type="entry name" value="EUKARYOTIC TRANSLATION INITIATION FACTOR 2A"/>
    <property type="match status" value="1"/>
</dbReference>
<evidence type="ECO:0000259" key="10">
    <source>
        <dbReference type="Pfam" id="PF08662"/>
    </source>
</evidence>
<dbReference type="SUPFAM" id="SSF82171">
    <property type="entry name" value="DPP6 N-terminal domain-like"/>
    <property type="match status" value="1"/>
</dbReference>
<feature type="compositionally biased region" description="Low complexity" evidence="9">
    <location>
        <begin position="446"/>
        <end position="455"/>
    </location>
</feature>
<dbReference type="PANTHER" id="PTHR13227">
    <property type="entry name" value="EUKARYOTIC TRANSLATION INITIATION FACTOR 2A"/>
    <property type="match status" value="1"/>
</dbReference>
<feature type="compositionally biased region" description="Low complexity" evidence="9">
    <location>
        <begin position="555"/>
        <end position="564"/>
    </location>
</feature>
<evidence type="ECO:0000256" key="7">
    <source>
        <dbReference type="ARBA" id="ARBA00022917"/>
    </source>
</evidence>
<dbReference type="InterPro" id="IPR011387">
    <property type="entry name" value="TIF2A"/>
</dbReference>
<dbReference type="InterPro" id="IPR015943">
    <property type="entry name" value="WD40/YVTN_repeat-like_dom_sf"/>
</dbReference>
<evidence type="ECO:0000256" key="3">
    <source>
        <dbReference type="ARBA" id="ARBA00022540"/>
    </source>
</evidence>
<accession>A0ABR2Z4P3</accession>
<dbReference type="PIRSF" id="PIRSF017222">
    <property type="entry name" value="eIF2A"/>
    <property type="match status" value="1"/>
</dbReference>
<evidence type="ECO:0000313" key="12">
    <source>
        <dbReference type="Proteomes" id="UP001491310"/>
    </source>
</evidence>
<organism evidence="11 12">
    <name type="scientific">Coccomyxa subellipsoidea</name>
    <dbReference type="NCBI Taxonomy" id="248742"/>
    <lineage>
        <taxon>Eukaryota</taxon>
        <taxon>Viridiplantae</taxon>
        <taxon>Chlorophyta</taxon>
        <taxon>core chlorophytes</taxon>
        <taxon>Trebouxiophyceae</taxon>
        <taxon>Trebouxiophyceae incertae sedis</taxon>
        <taxon>Coccomyxaceae</taxon>
        <taxon>Coccomyxa</taxon>
    </lineage>
</organism>
<feature type="compositionally biased region" description="Basic residues" evidence="9">
    <location>
        <begin position="512"/>
        <end position="521"/>
    </location>
</feature>
<protein>
    <recommendedName>
        <fullName evidence="2 8">Eukaryotic translation initiation factor 2A</fullName>
        <shortName evidence="8">eIF-2A</shortName>
    </recommendedName>
</protein>
<comment type="function">
    <text evidence="8">Functions in the early steps of protein synthesis of a small number of specific mRNAs. Acts by directing the binding of methionyl-tRNAi to 40S ribosomal subunits. In contrast to the eIF-2 complex, it binds methionyl-tRNAi to 40S subunits in a codon-dependent manner, whereas the eIF-2 complex binds methionyl-tRNAi to 40S subunits in a GTP-dependent manner.</text>
</comment>
<dbReference type="EMBL" id="JALJOT010000001">
    <property type="protein sequence ID" value="KAK9918766.1"/>
    <property type="molecule type" value="Genomic_DNA"/>
</dbReference>
<name>A0ABR2Z4P3_9CHLO</name>
<evidence type="ECO:0000256" key="2">
    <source>
        <dbReference type="ARBA" id="ARBA00013819"/>
    </source>
</evidence>
<sequence>MPAEGMQNDLPAQLLTVRIPDVASIVSLARNKEPLALQTTKISKVPAGSISWSQDGAYLGAISPNKVTIYDGKNQQQVAALDLPSVVAVSFSPKNTYLNTFQRPPQGSGNAEKNLKVWDWRKGTIVMQLFQKSFSRDHWPAVAFTPDETSALHLVTNAVNVYNPQNFSQGVAKKLAVKGLAGFAVSPNASAPLLAAYVPEGKGAPGFVGIWDLNQLSKGDSPAPIARRSFFRANAAQLLWNFKGTALLALTSSDTDATNQSYYGEQKLNYLSADGKNDCIVQLKEGPVHDVQWSPSGEHFITVAGFMPAKSTVFTEACKPFFDLGSGGHNLVRWNPQGRFVAVAGFGNLPGDILFFDKKADGKLKQMGATRADNAVSLEWSPDGRTVLTATTAPRLRVDNGFQIYKYTGEKLLEQKVEVLLEARWQPAPPDTFPDRPQSPRANGSAPAPTAAAKPSGYVLPHLRGSAGASSSGNFSLGHDPNDSRGRIGVNAHHKSLVPGAVAPDTKTASKNAKRRQRAKGKGGEDGQASEDSSQPAGQVKSVTEGVSALTTTEPQAQDDAGADPAKRLRNLQKKLRQVQQLKDKHTAGAVLEPEQLQKIASEAALLQDIKLLEGQT</sequence>